<organism evidence="17 18">
    <name type="scientific">Nitzschia inconspicua</name>
    <dbReference type="NCBI Taxonomy" id="303405"/>
    <lineage>
        <taxon>Eukaryota</taxon>
        <taxon>Sar</taxon>
        <taxon>Stramenopiles</taxon>
        <taxon>Ochrophyta</taxon>
        <taxon>Bacillariophyta</taxon>
        <taxon>Bacillariophyceae</taxon>
        <taxon>Bacillariophycidae</taxon>
        <taxon>Bacillariales</taxon>
        <taxon>Bacillariaceae</taxon>
        <taxon>Nitzschia</taxon>
    </lineage>
</organism>
<dbReference type="PROSITE" id="PS00107">
    <property type="entry name" value="PROTEIN_KINASE_ATP"/>
    <property type="match status" value="1"/>
</dbReference>
<dbReference type="PANTHER" id="PTHR24349">
    <property type="entry name" value="SERINE/THREONINE-PROTEIN KINASE"/>
    <property type="match status" value="1"/>
</dbReference>
<evidence type="ECO:0000256" key="15">
    <source>
        <dbReference type="RuleBase" id="RU000304"/>
    </source>
</evidence>
<name>A0A9K3LDM1_9STRA</name>
<dbReference type="FunFam" id="1.10.510.10:FF:000571">
    <property type="entry name" value="Maternal embryonic leucine zipper kinase"/>
    <property type="match status" value="1"/>
</dbReference>
<keyword evidence="4" id="KW-0808">Transferase</keyword>
<comment type="similarity">
    <text evidence="11">Belongs to the protein kinase superfamily. Ser/Thr protein kinase family. CDPK subfamily.</text>
</comment>
<dbReference type="SMART" id="SM00220">
    <property type="entry name" value="S_TKc"/>
    <property type="match status" value="1"/>
</dbReference>
<evidence type="ECO:0000256" key="11">
    <source>
        <dbReference type="ARBA" id="ARBA00024334"/>
    </source>
</evidence>
<reference evidence="17" key="1">
    <citation type="journal article" date="2021" name="Sci. Rep.">
        <title>Diploid genomic architecture of Nitzschia inconspicua, an elite biomass production diatom.</title>
        <authorList>
            <person name="Oliver A."/>
            <person name="Podell S."/>
            <person name="Pinowska A."/>
            <person name="Traller J.C."/>
            <person name="Smith S.R."/>
            <person name="McClure R."/>
            <person name="Beliaev A."/>
            <person name="Bohutskyi P."/>
            <person name="Hill E.A."/>
            <person name="Rabines A."/>
            <person name="Zheng H."/>
            <person name="Allen L.Z."/>
            <person name="Kuo A."/>
            <person name="Grigoriev I.V."/>
            <person name="Allen A.E."/>
            <person name="Hazlebeck D."/>
            <person name="Allen E.E."/>
        </authorList>
    </citation>
    <scope>NUCLEOTIDE SEQUENCE</scope>
    <source>
        <strain evidence="17">Hildebrandi</strain>
    </source>
</reference>
<comment type="catalytic activity">
    <reaction evidence="12">
        <text>L-threonyl-[protein] + ATP = O-phospho-L-threonyl-[protein] + ADP + H(+)</text>
        <dbReference type="Rhea" id="RHEA:46608"/>
        <dbReference type="Rhea" id="RHEA-COMP:11060"/>
        <dbReference type="Rhea" id="RHEA-COMP:11605"/>
        <dbReference type="ChEBI" id="CHEBI:15378"/>
        <dbReference type="ChEBI" id="CHEBI:30013"/>
        <dbReference type="ChEBI" id="CHEBI:30616"/>
        <dbReference type="ChEBI" id="CHEBI:61977"/>
        <dbReference type="ChEBI" id="CHEBI:456216"/>
        <dbReference type="EC" id="2.7.11.1"/>
    </reaction>
</comment>
<accession>A0A9K3LDM1</accession>
<dbReference type="EMBL" id="JAGRRH010000013">
    <property type="protein sequence ID" value="KAG7360439.1"/>
    <property type="molecule type" value="Genomic_DNA"/>
</dbReference>
<reference evidence="17" key="2">
    <citation type="submission" date="2021-04" db="EMBL/GenBank/DDBJ databases">
        <authorList>
            <person name="Podell S."/>
        </authorList>
    </citation>
    <scope>NUCLEOTIDE SEQUENCE</scope>
    <source>
        <strain evidence="17">Hildebrandi</strain>
    </source>
</reference>
<evidence type="ECO:0000256" key="14">
    <source>
        <dbReference type="PROSITE-ProRule" id="PRU10141"/>
    </source>
</evidence>
<dbReference type="Pfam" id="PF00069">
    <property type="entry name" value="Pkinase"/>
    <property type="match status" value="1"/>
</dbReference>
<keyword evidence="9" id="KW-0106">Calcium</keyword>
<keyword evidence="3 15" id="KW-0723">Serine/threonine-protein kinase</keyword>
<keyword evidence="7 14" id="KW-0547">Nucleotide-binding</keyword>
<dbReference type="AlphaFoldDB" id="A0A9K3LDM1"/>
<dbReference type="OrthoDB" id="40902at2759"/>
<dbReference type="GO" id="GO:0004674">
    <property type="term" value="F:protein serine/threonine kinase activity"/>
    <property type="evidence" value="ECO:0007669"/>
    <property type="project" value="UniProtKB-KW"/>
</dbReference>
<dbReference type="GO" id="GO:0046872">
    <property type="term" value="F:metal ion binding"/>
    <property type="evidence" value="ECO:0007669"/>
    <property type="project" value="UniProtKB-KW"/>
</dbReference>
<sequence length="351" mass="40331">MAQSDDIINGNKEIDSSCKNVIFNGIFPQNVKEKYHLKEVLGQGTFGIVRRCQDEDGNNYALKTILKSKVPDPNVLKREIEIMRQVHHPHIVRLFDVFEDDKNIFLVTELCTGGELYDRVVEKTVSNELFSEYDAARITRNILSAVEFIHSKGVAHRDLKPENFLLEDESDEAAVKIIDFGLSRFHNDKGLMKSRVGTIYYVAPEVLSAPSYTTKCDIWSVGVVTYVLLCGYPPFNAGNERLTYDLVTDGDLKFPSPAWDHISPEAISFIQRLMTRDPDKRPTATEALQDPWLNQEKVQPQGFDKKVTFLPRKYHSTESNEDKQVKYTDTEKQRAFQKFLKRFKNRKESAK</sequence>
<evidence type="ECO:0000256" key="9">
    <source>
        <dbReference type="ARBA" id="ARBA00022837"/>
    </source>
</evidence>
<protein>
    <recommendedName>
        <fullName evidence="2">non-specific serine/threonine protein kinase</fullName>
        <ecNumber evidence="2">2.7.11.1</ecNumber>
    </recommendedName>
</protein>
<evidence type="ECO:0000256" key="8">
    <source>
        <dbReference type="ARBA" id="ARBA00022777"/>
    </source>
</evidence>
<dbReference type="Proteomes" id="UP000693970">
    <property type="component" value="Unassembled WGS sequence"/>
</dbReference>
<evidence type="ECO:0000256" key="5">
    <source>
        <dbReference type="ARBA" id="ARBA00022723"/>
    </source>
</evidence>
<comment type="caution">
    <text evidence="17">The sequence shown here is derived from an EMBL/GenBank/DDBJ whole genome shotgun (WGS) entry which is preliminary data.</text>
</comment>
<dbReference type="InterPro" id="IPR000719">
    <property type="entry name" value="Prot_kinase_dom"/>
</dbReference>
<evidence type="ECO:0000256" key="3">
    <source>
        <dbReference type="ARBA" id="ARBA00022527"/>
    </source>
</evidence>
<dbReference type="GO" id="GO:0005524">
    <property type="term" value="F:ATP binding"/>
    <property type="evidence" value="ECO:0007669"/>
    <property type="project" value="UniProtKB-UniRule"/>
</dbReference>
<dbReference type="InterPro" id="IPR008271">
    <property type="entry name" value="Ser/Thr_kinase_AS"/>
</dbReference>
<keyword evidence="18" id="KW-1185">Reference proteome</keyword>
<dbReference type="InterPro" id="IPR017441">
    <property type="entry name" value="Protein_kinase_ATP_BS"/>
</dbReference>
<gene>
    <name evidence="17" type="ORF">IV203_035538</name>
</gene>
<dbReference type="FunFam" id="3.30.200.20:FF:000315">
    <property type="entry name" value="Calcium-dependent protein kinase 3"/>
    <property type="match status" value="1"/>
</dbReference>
<keyword evidence="5" id="KW-0479">Metal-binding</keyword>
<evidence type="ECO:0000256" key="7">
    <source>
        <dbReference type="ARBA" id="ARBA00022741"/>
    </source>
</evidence>
<dbReference type="EC" id="2.7.11.1" evidence="2"/>
<feature type="domain" description="Protein kinase" evidence="16">
    <location>
        <begin position="35"/>
        <end position="293"/>
    </location>
</feature>
<keyword evidence="8 17" id="KW-0418">Kinase</keyword>
<evidence type="ECO:0000256" key="1">
    <source>
        <dbReference type="ARBA" id="ARBA00001946"/>
    </source>
</evidence>
<dbReference type="InterPro" id="IPR050205">
    <property type="entry name" value="CDPK_Ser/Thr_kinases"/>
</dbReference>
<evidence type="ECO:0000313" key="18">
    <source>
        <dbReference type="Proteomes" id="UP000693970"/>
    </source>
</evidence>
<evidence type="ECO:0000256" key="4">
    <source>
        <dbReference type="ARBA" id="ARBA00022679"/>
    </source>
</evidence>
<keyword evidence="6" id="KW-0677">Repeat</keyword>
<evidence type="ECO:0000313" key="17">
    <source>
        <dbReference type="EMBL" id="KAG7360439.1"/>
    </source>
</evidence>
<keyword evidence="10 14" id="KW-0067">ATP-binding</keyword>
<evidence type="ECO:0000256" key="13">
    <source>
        <dbReference type="ARBA" id="ARBA00048679"/>
    </source>
</evidence>
<dbReference type="PROSITE" id="PS50011">
    <property type="entry name" value="PROTEIN_KINASE_DOM"/>
    <property type="match status" value="1"/>
</dbReference>
<evidence type="ECO:0000259" key="16">
    <source>
        <dbReference type="PROSITE" id="PS50011"/>
    </source>
</evidence>
<evidence type="ECO:0000256" key="2">
    <source>
        <dbReference type="ARBA" id="ARBA00012513"/>
    </source>
</evidence>
<comment type="cofactor">
    <cofactor evidence="1">
        <name>Mg(2+)</name>
        <dbReference type="ChEBI" id="CHEBI:18420"/>
    </cofactor>
</comment>
<evidence type="ECO:0000256" key="12">
    <source>
        <dbReference type="ARBA" id="ARBA00047899"/>
    </source>
</evidence>
<dbReference type="PROSITE" id="PS00108">
    <property type="entry name" value="PROTEIN_KINASE_ST"/>
    <property type="match status" value="1"/>
</dbReference>
<feature type="binding site" evidence="14">
    <location>
        <position position="67"/>
    </location>
    <ligand>
        <name>ATP</name>
        <dbReference type="ChEBI" id="CHEBI:30616"/>
    </ligand>
</feature>
<proteinExistence type="inferred from homology"/>
<comment type="catalytic activity">
    <reaction evidence="13">
        <text>L-seryl-[protein] + ATP = O-phospho-L-seryl-[protein] + ADP + H(+)</text>
        <dbReference type="Rhea" id="RHEA:17989"/>
        <dbReference type="Rhea" id="RHEA-COMP:9863"/>
        <dbReference type="Rhea" id="RHEA-COMP:11604"/>
        <dbReference type="ChEBI" id="CHEBI:15378"/>
        <dbReference type="ChEBI" id="CHEBI:29999"/>
        <dbReference type="ChEBI" id="CHEBI:30616"/>
        <dbReference type="ChEBI" id="CHEBI:83421"/>
        <dbReference type="ChEBI" id="CHEBI:456216"/>
        <dbReference type="EC" id="2.7.11.1"/>
    </reaction>
</comment>
<evidence type="ECO:0000256" key="10">
    <source>
        <dbReference type="ARBA" id="ARBA00022840"/>
    </source>
</evidence>
<dbReference type="CDD" id="cd05117">
    <property type="entry name" value="STKc_CAMK"/>
    <property type="match status" value="1"/>
</dbReference>
<evidence type="ECO:0000256" key="6">
    <source>
        <dbReference type="ARBA" id="ARBA00022737"/>
    </source>
</evidence>